<name>A0ABV8GHY4_9ACTN</name>
<dbReference type="RefSeq" id="WP_379533313.1">
    <property type="nucleotide sequence ID" value="NZ_JBHSBI010000027.1"/>
</dbReference>
<reference evidence="4" key="1">
    <citation type="journal article" date="2019" name="Int. J. Syst. Evol. Microbiol.">
        <title>The Global Catalogue of Microorganisms (GCM) 10K type strain sequencing project: providing services to taxonomists for standard genome sequencing and annotation.</title>
        <authorList>
            <consortium name="The Broad Institute Genomics Platform"/>
            <consortium name="The Broad Institute Genome Sequencing Center for Infectious Disease"/>
            <person name="Wu L."/>
            <person name="Ma J."/>
        </authorList>
    </citation>
    <scope>NUCLEOTIDE SEQUENCE [LARGE SCALE GENOMIC DNA]</scope>
    <source>
        <strain evidence="4">TBRC 1276</strain>
    </source>
</reference>
<sequence>MRADPTALLFGAATTTIVLALVLVTETAWPLAAQAVIFALVVLWRSPYTMLFRTLVSSVQKVMEGTAALLNAAFGFRLGCEMYLLVRRLLPAAKMEVSQ</sequence>
<evidence type="ECO:0000256" key="1">
    <source>
        <dbReference type="SAM" id="Phobius"/>
    </source>
</evidence>
<organism evidence="3 4">
    <name type="scientific">Nonomuraea purpurea</name>
    <dbReference type="NCBI Taxonomy" id="1849276"/>
    <lineage>
        <taxon>Bacteria</taxon>
        <taxon>Bacillati</taxon>
        <taxon>Actinomycetota</taxon>
        <taxon>Actinomycetes</taxon>
        <taxon>Streptosporangiales</taxon>
        <taxon>Streptosporangiaceae</taxon>
        <taxon>Nonomuraea</taxon>
    </lineage>
</organism>
<dbReference type="InterPro" id="IPR025508">
    <property type="entry name" value="DUF4395"/>
</dbReference>
<dbReference type="Proteomes" id="UP001595851">
    <property type="component" value="Unassembled WGS sequence"/>
</dbReference>
<keyword evidence="1" id="KW-0472">Membrane</keyword>
<evidence type="ECO:0000313" key="4">
    <source>
        <dbReference type="Proteomes" id="UP001595851"/>
    </source>
</evidence>
<feature type="domain" description="DUF4395" evidence="2">
    <location>
        <begin position="64"/>
        <end position="88"/>
    </location>
</feature>
<evidence type="ECO:0000313" key="3">
    <source>
        <dbReference type="EMBL" id="MFC4013453.1"/>
    </source>
</evidence>
<keyword evidence="1" id="KW-0812">Transmembrane</keyword>
<keyword evidence="1" id="KW-1133">Transmembrane helix</keyword>
<feature type="transmembrane region" description="Helical" evidence="1">
    <location>
        <begin position="6"/>
        <end position="24"/>
    </location>
</feature>
<evidence type="ECO:0000259" key="2">
    <source>
        <dbReference type="Pfam" id="PF14340"/>
    </source>
</evidence>
<feature type="domain" description="DUF4395" evidence="2">
    <location>
        <begin position="4"/>
        <end position="58"/>
    </location>
</feature>
<protein>
    <submittedName>
        <fullName evidence="3">DUF4395 family protein</fullName>
    </submittedName>
</protein>
<dbReference type="Pfam" id="PF14340">
    <property type="entry name" value="DUF4395"/>
    <property type="match status" value="2"/>
</dbReference>
<proteinExistence type="predicted"/>
<feature type="transmembrane region" description="Helical" evidence="1">
    <location>
        <begin position="31"/>
        <end position="48"/>
    </location>
</feature>
<keyword evidence="4" id="KW-1185">Reference proteome</keyword>
<gene>
    <name evidence="3" type="ORF">ACFOY2_39935</name>
</gene>
<dbReference type="EMBL" id="JBHSBI010000027">
    <property type="protein sequence ID" value="MFC4013453.1"/>
    <property type="molecule type" value="Genomic_DNA"/>
</dbReference>
<accession>A0ABV8GHY4</accession>
<comment type="caution">
    <text evidence="3">The sequence shown here is derived from an EMBL/GenBank/DDBJ whole genome shotgun (WGS) entry which is preliminary data.</text>
</comment>